<reference evidence="4 5" key="2">
    <citation type="submission" date="2020-02" db="EMBL/GenBank/DDBJ databases">
        <title>Candidatus Galacturonibacter soehngenii shows hetero-acetogenic catabolism of galacturonic acid but lacks a canonical carbon monoxide dehydrogenase/acetyl-CoA synthase complex.</title>
        <authorList>
            <person name="Diender M."/>
            <person name="Stouten G.R."/>
            <person name="Petersen J.F."/>
            <person name="Nielsen P.H."/>
            <person name="Dueholm M.S."/>
            <person name="Pronk J.T."/>
            <person name="Van Loosdrecht M.C.M."/>
        </authorList>
    </citation>
    <scope>NUCLEOTIDE SEQUENCE [LARGE SCALE GENOMIC DNA]</scope>
    <source>
        <strain evidence="4">GalUA</strain>
    </source>
</reference>
<protein>
    <submittedName>
        <fullName evidence="4">Zinc-binding dehydrogenase</fullName>
    </submittedName>
</protein>
<dbReference type="Gene3D" id="3.40.50.720">
    <property type="entry name" value="NAD(P)-binding Rossmann-like Domain"/>
    <property type="match status" value="1"/>
</dbReference>
<evidence type="ECO:0000259" key="2">
    <source>
        <dbReference type="Pfam" id="PF00107"/>
    </source>
</evidence>
<dbReference type="InterPro" id="IPR013149">
    <property type="entry name" value="ADH-like_C"/>
</dbReference>
<dbReference type="InterPro" id="IPR050129">
    <property type="entry name" value="Zn_alcohol_dh"/>
</dbReference>
<dbReference type="AlphaFoldDB" id="A0A7V7QJV4"/>
<dbReference type="PANTHER" id="PTHR43401">
    <property type="entry name" value="L-THREONINE 3-DEHYDROGENASE"/>
    <property type="match status" value="1"/>
</dbReference>
<dbReference type="InterPro" id="IPR013154">
    <property type="entry name" value="ADH-like_N"/>
</dbReference>
<dbReference type="InterPro" id="IPR036291">
    <property type="entry name" value="NAD(P)-bd_dom_sf"/>
</dbReference>
<dbReference type="SUPFAM" id="SSF51735">
    <property type="entry name" value="NAD(P)-binding Rossmann-fold domains"/>
    <property type="match status" value="1"/>
</dbReference>
<feature type="domain" description="Alcohol dehydrogenase-like N-terminal" evidence="3">
    <location>
        <begin position="26"/>
        <end position="125"/>
    </location>
</feature>
<sequence>MRAKAVRMYGEDDLRLEEFELPKIKDDEILVKIMSDSICMSTYKLVKQGKKHKRAPQNIDTNPVIIGHECAGIIVEVGEKWKDKYSVGDKFALQPALNYMGKLDSPGYSYEYCGGATTYCIMPHEVMELGCLLPFHGESFFEASLAEPMSCIIGGYHANYHTNKQNYNHAMGTKKDGNIIILGGCGPMGMGAVSYGLYTENKPKRIVVTDISDARIEDAKKKISPEEAAQKGVELLYINTASLEGPYKTLMELTNYHGYDDVFVYIPNKSVVELGDSLLAFDGCMNFFAGPSNNDFTSEINMYNVHYTSAHIIGTTGGNNDDLMEALELAAKGKIRPAVMVTHIGGIDSIADATLNLPSIPGGKKLTYTQFDMPLTAIEDFEELGKTNPLLKQLAESVKRHNGLWNGEAEKILFQHHGII</sequence>
<dbReference type="Pfam" id="PF00107">
    <property type="entry name" value="ADH_zinc_N"/>
    <property type="match status" value="1"/>
</dbReference>
<evidence type="ECO:0000313" key="4">
    <source>
        <dbReference type="EMBL" id="KAB1437957.1"/>
    </source>
</evidence>
<dbReference type="InterPro" id="IPR011032">
    <property type="entry name" value="GroES-like_sf"/>
</dbReference>
<dbReference type="PANTHER" id="PTHR43401:SF2">
    <property type="entry name" value="L-THREONINE 3-DEHYDROGENASE"/>
    <property type="match status" value="1"/>
</dbReference>
<dbReference type="OrthoDB" id="9787435at2"/>
<name>A0A7V7QJV4_9FIRM</name>
<feature type="domain" description="Alcohol dehydrogenase-like C-terminal" evidence="2">
    <location>
        <begin position="205"/>
        <end position="331"/>
    </location>
</feature>
<dbReference type="EMBL" id="WAGX01000005">
    <property type="protein sequence ID" value="KAB1437957.1"/>
    <property type="molecule type" value="Genomic_DNA"/>
</dbReference>
<dbReference type="GO" id="GO:0016491">
    <property type="term" value="F:oxidoreductase activity"/>
    <property type="evidence" value="ECO:0007669"/>
    <property type="project" value="UniProtKB-KW"/>
</dbReference>
<dbReference type="Gene3D" id="3.90.180.10">
    <property type="entry name" value="Medium-chain alcohol dehydrogenases, catalytic domain"/>
    <property type="match status" value="1"/>
</dbReference>
<keyword evidence="1" id="KW-0560">Oxidoreductase</keyword>
<keyword evidence="5" id="KW-1185">Reference proteome</keyword>
<dbReference type="Proteomes" id="UP000461768">
    <property type="component" value="Unassembled WGS sequence"/>
</dbReference>
<comment type="caution">
    <text evidence="4">The sequence shown here is derived from an EMBL/GenBank/DDBJ whole genome shotgun (WGS) entry which is preliminary data.</text>
</comment>
<accession>A0A7V7QJV4</accession>
<dbReference type="Pfam" id="PF08240">
    <property type="entry name" value="ADH_N"/>
    <property type="match status" value="1"/>
</dbReference>
<dbReference type="CDD" id="cd08238">
    <property type="entry name" value="sorbose_phosphate_red"/>
    <property type="match status" value="1"/>
</dbReference>
<evidence type="ECO:0000313" key="5">
    <source>
        <dbReference type="Proteomes" id="UP000461768"/>
    </source>
</evidence>
<dbReference type="SUPFAM" id="SSF50129">
    <property type="entry name" value="GroES-like"/>
    <property type="match status" value="1"/>
</dbReference>
<proteinExistence type="predicted"/>
<organism evidence="4 5">
    <name type="scientific">Candidatus Galacturonatibacter soehngenii</name>
    <dbReference type="NCBI Taxonomy" id="2307010"/>
    <lineage>
        <taxon>Bacteria</taxon>
        <taxon>Bacillati</taxon>
        <taxon>Bacillota</taxon>
        <taxon>Clostridia</taxon>
        <taxon>Lachnospirales</taxon>
        <taxon>Lachnospiraceae</taxon>
        <taxon>Candidatus Galacturonatibacter</taxon>
    </lineage>
</organism>
<reference evidence="4 5" key="1">
    <citation type="submission" date="2019-09" db="EMBL/GenBank/DDBJ databases">
        <authorList>
            <person name="Valk L.C."/>
        </authorList>
    </citation>
    <scope>NUCLEOTIDE SEQUENCE [LARGE SCALE GENOMIC DNA]</scope>
    <source>
        <strain evidence="4">GalUA</strain>
    </source>
</reference>
<dbReference type="RefSeq" id="WP_151144618.1">
    <property type="nucleotide sequence ID" value="NZ_WAGX01000005.1"/>
</dbReference>
<evidence type="ECO:0000256" key="1">
    <source>
        <dbReference type="ARBA" id="ARBA00023002"/>
    </source>
</evidence>
<evidence type="ECO:0000259" key="3">
    <source>
        <dbReference type="Pfam" id="PF08240"/>
    </source>
</evidence>
<gene>
    <name evidence="4" type="ORF">F7O84_10250</name>
</gene>